<keyword evidence="5" id="KW-0269">Exonuclease</keyword>
<dbReference type="Proteomes" id="UP001215598">
    <property type="component" value="Unassembled WGS sequence"/>
</dbReference>
<organism evidence="12 13">
    <name type="scientific">Mycena metata</name>
    <dbReference type="NCBI Taxonomy" id="1033252"/>
    <lineage>
        <taxon>Eukaryota</taxon>
        <taxon>Fungi</taxon>
        <taxon>Dikarya</taxon>
        <taxon>Basidiomycota</taxon>
        <taxon>Agaricomycotina</taxon>
        <taxon>Agaricomycetes</taxon>
        <taxon>Agaricomycetidae</taxon>
        <taxon>Agaricales</taxon>
        <taxon>Marasmiineae</taxon>
        <taxon>Mycenaceae</taxon>
        <taxon>Mycena</taxon>
    </lineage>
</organism>
<evidence type="ECO:0000313" key="12">
    <source>
        <dbReference type="EMBL" id="KAJ7734599.1"/>
    </source>
</evidence>
<dbReference type="PANTHER" id="PTHR13620">
    <property type="entry name" value="3-5 EXONUCLEASE"/>
    <property type="match status" value="1"/>
</dbReference>
<evidence type="ECO:0000256" key="5">
    <source>
        <dbReference type="ARBA" id="ARBA00022839"/>
    </source>
</evidence>
<evidence type="ECO:0000256" key="1">
    <source>
        <dbReference type="ARBA" id="ARBA00004123"/>
    </source>
</evidence>
<keyword evidence="7" id="KW-0539">Nucleus</keyword>
<dbReference type="InterPro" id="IPR012337">
    <property type="entry name" value="RNaseH-like_sf"/>
</dbReference>
<reference evidence="12" key="1">
    <citation type="submission" date="2023-03" db="EMBL/GenBank/DDBJ databases">
        <title>Massive genome expansion in bonnet fungi (Mycena s.s.) driven by repeated elements and novel gene families across ecological guilds.</title>
        <authorList>
            <consortium name="Lawrence Berkeley National Laboratory"/>
            <person name="Harder C.B."/>
            <person name="Miyauchi S."/>
            <person name="Viragh M."/>
            <person name="Kuo A."/>
            <person name="Thoen E."/>
            <person name="Andreopoulos B."/>
            <person name="Lu D."/>
            <person name="Skrede I."/>
            <person name="Drula E."/>
            <person name="Henrissat B."/>
            <person name="Morin E."/>
            <person name="Kohler A."/>
            <person name="Barry K."/>
            <person name="LaButti K."/>
            <person name="Morin E."/>
            <person name="Salamov A."/>
            <person name="Lipzen A."/>
            <person name="Mereny Z."/>
            <person name="Hegedus B."/>
            <person name="Baldrian P."/>
            <person name="Stursova M."/>
            <person name="Weitz H."/>
            <person name="Taylor A."/>
            <person name="Grigoriev I.V."/>
            <person name="Nagy L.G."/>
            <person name="Martin F."/>
            <person name="Kauserud H."/>
        </authorList>
    </citation>
    <scope>NUCLEOTIDE SEQUENCE</scope>
    <source>
        <strain evidence="12">CBHHK182m</strain>
    </source>
</reference>
<dbReference type="GO" id="GO:0006139">
    <property type="term" value="P:nucleobase-containing compound metabolic process"/>
    <property type="evidence" value="ECO:0007669"/>
    <property type="project" value="InterPro"/>
</dbReference>
<gene>
    <name evidence="12" type="ORF">B0H16DRAFT_1731665</name>
</gene>
<comment type="caution">
    <text evidence="12">The sequence shown here is derived from an EMBL/GenBank/DDBJ whole genome shotgun (WGS) entry which is preliminary data.</text>
</comment>
<dbReference type="AlphaFoldDB" id="A0AAD7I453"/>
<dbReference type="Gene3D" id="3.30.420.10">
    <property type="entry name" value="Ribonuclease H-like superfamily/Ribonuclease H"/>
    <property type="match status" value="1"/>
</dbReference>
<protein>
    <recommendedName>
        <fullName evidence="8">3'-5' exonuclease</fullName>
    </recommendedName>
    <alternativeName>
        <fullName evidence="9">Werner Syndrome-like exonuclease</fullName>
    </alternativeName>
</protein>
<accession>A0AAD7I453</accession>
<evidence type="ECO:0000256" key="3">
    <source>
        <dbReference type="ARBA" id="ARBA00022723"/>
    </source>
</evidence>
<dbReference type="PANTHER" id="PTHR13620:SF109">
    <property type="entry name" value="3'-5' EXONUCLEASE"/>
    <property type="match status" value="1"/>
</dbReference>
<evidence type="ECO:0000259" key="11">
    <source>
        <dbReference type="SMART" id="SM00474"/>
    </source>
</evidence>
<feature type="region of interest" description="Disordered" evidence="10">
    <location>
        <begin position="28"/>
        <end position="51"/>
    </location>
</feature>
<dbReference type="GO" id="GO:0003676">
    <property type="term" value="F:nucleic acid binding"/>
    <property type="evidence" value="ECO:0007669"/>
    <property type="project" value="InterPro"/>
</dbReference>
<evidence type="ECO:0000256" key="10">
    <source>
        <dbReference type="SAM" id="MobiDB-lite"/>
    </source>
</evidence>
<dbReference type="Pfam" id="PF01612">
    <property type="entry name" value="DNA_pol_A_exo1"/>
    <property type="match status" value="1"/>
</dbReference>
<dbReference type="EMBL" id="JARKIB010000131">
    <property type="protein sequence ID" value="KAJ7734599.1"/>
    <property type="molecule type" value="Genomic_DNA"/>
</dbReference>
<dbReference type="InterPro" id="IPR002562">
    <property type="entry name" value="3'-5'_exonuclease_dom"/>
</dbReference>
<evidence type="ECO:0000256" key="7">
    <source>
        <dbReference type="ARBA" id="ARBA00023242"/>
    </source>
</evidence>
<proteinExistence type="predicted"/>
<keyword evidence="6" id="KW-0460">Magnesium</keyword>
<evidence type="ECO:0000256" key="6">
    <source>
        <dbReference type="ARBA" id="ARBA00022842"/>
    </source>
</evidence>
<dbReference type="GO" id="GO:0008408">
    <property type="term" value="F:3'-5' exonuclease activity"/>
    <property type="evidence" value="ECO:0007669"/>
    <property type="project" value="InterPro"/>
</dbReference>
<dbReference type="InterPro" id="IPR036397">
    <property type="entry name" value="RNaseH_sf"/>
</dbReference>
<dbReference type="GO" id="GO:0046872">
    <property type="term" value="F:metal ion binding"/>
    <property type="evidence" value="ECO:0007669"/>
    <property type="project" value="UniProtKB-KW"/>
</dbReference>
<evidence type="ECO:0000256" key="4">
    <source>
        <dbReference type="ARBA" id="ARBA00022801"/>
    </source>
</evidence>
<keyword evidence="4" id="KW-0378">Hydrolase</keyword>
<keyword evidence="3" id="KW-0479">Metal-binding</keyword>
<evidence type="ECO:0000313" key="13">
    <source>
        <dbReference type="Proteomes" id="UP001215598"/>
    </source>
</evidence>
<dbReference type="GO" id="GO:0005634">
    <property type="term" value="C:nucleus"/>
    <property type="evidence" value="ECO:0007669"/>
    <property type="project" value="UniProtKB-SubCell"/>
</dbReference>
<evidence type="ECO:0000256" key="8">
    <source>
        <dbReference type="ARBA" id="ARBA00040531"/>
    </source>
</evidence>
<dbReference type="SMART" id="SM00474">
    <property type="entry name" value="35EXOc"/>
    <property type="match status" value="1"/>
</dbReference>
<evidence type="ECO:0000256" key="2">
    <source>
        <dbReference type="ARBA" id="ARBA00022722"/>
    </source>
</evidence>
<dbReference type="InterPro" id="IPR051132">
    <property type="entry name" value="3-5_Exonuclease_domain"/>
</dbReference>
<dbReference type="SUPFAM" id="SSF53098">
    <property type="entry name" value="Ribonuclease H-like"/>
    <property type="match status" value="1"/>
</dbReference>
<keyword evidence="13" id="KW-1185">Reference proteome</keyword>
<evidence type="ECO:0000256" key="9">
    <source>
        <dbReference type="ARBA" id="ARBA00042761"/>
    </source>
</evidence>
<keyword evidence="2" id="KW-0540">Nuclease</keyword>
<sequence length="335" mass="38089">MSDRLTLRVPSPMRKALSVFRHKPYTLPQERVKGADDNSDTTGKPDELNGPETFPVTHRVHYLTTEFQVNEAMADIKDGVLGFDTEFTKRRPTIEEHYIISSFPNGGSSRKSALLGWQIVELHQHQKFHIAWDHIGLRLIQLSRDDDVWVLDMWKIRGKFRIAYPKELKCIIMSPNIIKAGVGLANNILAFWDDLRSEMVNLVDVGLMARLLLAEQLPKVPFGHMGMQTAVERILGYKIDKEESASDWSAKNLSDKQINYAGMDAVAALKLYNKLTVELKAKSKAIDSPIPRGWYNFNTKHGEPIRLKKAPDGSDVPWKMSDCNWWAGGKFQGYP</sequence>
<feature type="domain" description="3'-5' exonuclease" evidence="11">
    <location>
        <begin position="60"/>
        <end position="280"/>
    </location>
</feature>
<name>A0AAD7I453_9AGAR</name>
<comment type="subcellular location">
    <subcellularLocation>
        <location evidence="1">Nucleus</location>
    </subcellularLocation>
</comment>